<dbReference type="SUPFAM" id="SSF56019">
    <property type="entry name" value="The spindle assembly checkpoint protein mad2"/>
    <property type="match status" value="1"/>
</dbReference>
<feature type="region of interest" description="Disordered" evidence="10">
    <location>
        <begin position="339"/>
        <end position="358"/>
    </location>
</feature>
<accession>A0ABR3BM12</accession>
<dbReference type="PROSITE" id="PS50016">
    <property type="entry name" value="ZF_PHD_2"/>
    <property type="match status" value="1"/>
</dbReference>
<feature type="region of interest" description="Disordered" evidence="10">
    <location>
        <begin position="118"/>
        <end position="156"/>
    </location>
</feature>
<feature type="compositionally biased region" description="Low complexity" evidence="10">
    <location>
        <begin position="598"/>
        <end position="621"/>
    </location>
</feature>
<dbReference type="InterPro" id="IPR019787">
    <property type="entry name" value="Znf_PHD-finger"/>
</dbReference>
<comment type="caution">
    <text evidence="13">The sequence shown here is derived from an EMBL/GenBank/DDBJ whole genome shotgun (WGS) entry which is preliminary data.</text>
</comment>
<dbReference type="InterPro" id="IPR051294">
    <property type="entry name" value="HORMA_MeioticProgression"/>
</dbReference>
<dbReference type="InterPro" id="IPR001965">
    <property type="entry name" value="Znf_PHD"/>
</dbReference>
<evidence type="ECO:0000256" key="3">
    <source>
        <dbReference type="ARBA" id="ARBA00022454"/>
    </source>
</evidence>
<dbReference type="InterPro" id="IPR019786">
    <property type="entry name" value="Zinc_finger_PHD-type_CS"/>
</dbReference>
<dbReference type="Proteomes" id="UP000054399">
    <property type="component" value="Unassembled WGS sequence"/>
</dbReference>
<keyword evidence="14" id="KW-1185">Reference proteome</keyword>
<evidence type="ECO:0000259" key="11">
    <source>
        <dbReference type="PROSITE" id="PS50016"/>
    </source>
</evidence>
<dbReference type="PANTHER" id="PTHR48225:SF7">
    <property type="entry name" value="MEIOSIS-SPECIFIC PROTEIN HOP1"/>
    <property type="match status" value="1"/>
</dbReference>
<reference evidence="13" key="2">
    <citation type="submission" date="2024-01" db="EMBL/GenBank/DDBJ databases">
        <title>Comparative genomics of Cryptococcus and Kwoniella reveals pathogenesis evolution and contrasting modes of karyotype evolution via chromosome fusion or intercentromeric recombination.</title>
        <authorList>
            <person name="Coelho M.A."/>
            <person name="David-Palma M."/>
            <person name="Shea T."/>
            <person name="Bowers K."/>
            <person name="Mcginley-Smith S."/>
            <person name="Mohammad A.W."/>
            <person name="Gnirke A."/>
            <person name="Yurkov A.M."/>
            <person name="Nowrousian M."/>
            <person name="Sun S."/>
            <person name="Cuomo C.A."/>
            <person name="Heitman J."/>
        </authorList>
    </citation>
    <scope>NUCLEOTIDE SEQUENCE</scope>
    <source>
        <strain evidence="13">IND107</strain>
    </source>
</reference>
<keyword evidence="3" id="KW-0158">Chromosome</keyword>
<sequence>MPSKQAFKPPKPIQNPKPATAAGKSTTKGKQPLRQTVTTQNAKQVLSQSQSQVTFQSQGPKAKNGLDLQAAAAKQDLSTITQQESLVVMKTTLEASLGAICYLRRLLPDDSFSDTYMTDSIPLPGKSADQQYQMSQPDPNGSQQPGGGKGFKYPRIKGDSSPEGAKILKFVEEGVMDAVSKGYLRSFMFIIFLDKDDPQNIVESYTYNFFYSGPSNIPSIDMTHRIAGEVSTPDTPGIGDSRTHQDVRRSVKTLMKTLILSCQKLTDLPRQRYVDFKLSYNENAPKDYEAPGFRDCTEDSLFMCTSDKDTKPTDVVMGKTTTGSHGLSVTTQSIVQLLPARTDSDERKASGEEDDVEKERAEQLKAAQKRKVAWSADLPIYDRKAYEQPDDTYNILKQPLGTLLANGNILPFPAPTSPFAEKSATGKKRAHQTLEEEILEFSQTHVTQPPASPTHSVSALVFPATGISQTAFDTDADGETDYCGSMAIIPPALIQTAFGPSTRSASAASAPQDRSASEDVPNSDSALMAPLNETDETQERGPLWPKSVNESSERPKKAQRTNDKSHATDINHAKKGNGNAKLMKPSKQKNPKVKSDKSPNTASSSTPTSRSRSSITPNSTPQKSRDSTPRKRATPPVRRMLARAAEVSRTSPLKKKISRKATPRTDSHLVEASEDKVNCFCGAQDEADGSMQCDGCGNWVHCPCVGFSELKAAAQVDNWYCLICKMERVEGQKWTKLQLQRAREGMSKLALFRRALLSVRQQGGIGKAGPMRDALGCSVNALAIICKQLYSEGFIDAPFGSRKKKGAFYRWVQSPEINKRFSEYFEPGSGIEGELFELYKVQSLESMEEDERPSSQATHVNPDADEVSVPKALISSLAPPNTIKTPFGTFIPSLDGQPISLYGIPTIRSSRAESPIELLEDW</sequence>
<dbReference type="InterPro" id="IPR013083">
    <property type="entry name" value="Znf_RING/FYVE/PHD"/>
</dbReference>
<dbReference type="InterPro" id="IPR003511">
    <property type="entry name" value="HORMA_dom"/>
</dbReference>
<feature type="region of interest" description="Disordered" evidence="10">
    <location>
        <begin position="1"/>
        <end position="44"/>
    </location>
</feature>
<reference evidence="13" key="1">
    <citation type="submission" date="2015-01" db="EMBL/GenBank/DDBJ databases">
        <authorList>
            <consortium name="The Broad Institute Genomics Platform"/>
            <person name="Cuomo C."/>
            <person name="Litvintseva A."/>
            <person name="Chen Y."/>
            <person name="Heitman J."/>
            <person name="Sun S."/>
            <person name="Springer D."/>
            <person name="Dromer F."/>
            <person name="Young S."/>
            <person name="Zeng Q."/>
            <person name="Gargeya S."/>
            <person name="Abouelleil A."/>
            <person name="Alvarado L."/>
            <person name="Chapman S.B."/>
            <person name="Gainer-Dewar J."/>
            <person name="Goldberg J."/>
            <person name="Griggs A."/>
            <person name="Gujja S."/>
            <person name="Hansen M."/>
            <person name="Howarth C."/>
            <person name="Imamovic A."/>
            <person name="Larimer J."/>
            <person name="Murphy C."/>
            <person name="Naylor J."/>
            <person name="Pearson M."/>
            <person name="Priest M."/>
            <person name="Roberts A."/>
            <person name="Saif S."/>
            <person name="Shea T."/>
            <person name="Sykes S."/>
            <person name="Wortman J."/>
            <person name="Nusbaum C."/>
            <person name="Birren B."/>
        </authorList>
    </citation>
    <scope>NUCLEOTIDE SEQUENCE</scope>
    <source>
        <strain evidence="13">IND107</strain>
    </source>
</reference>
<evidence type="ECO:0000256" key="4">
    <source>
        <dbReference type="ARBA" id="ARBA00022723"/>
    </source>
</evidence>
<dbReference type="InterPro" id="IPR036570">
    <property type="entry name" value="HORMA_dom_sf"/>
</dbReference>
<dbReference type="Pfam" id="PF02301">
    <property type="entry name" value="HORMA"/>
    <property type="match status" value="1"/>
</dbReference>
<dbReference type="Gene3D" id="3.30.900.10">
    <property type="entry name" value="HORMA domain"/>
    <property type="match status" value="1"/>
</dbReference>
<gene>
    <name evidence="13" type="ORF">I308_105092</name>
</gene>
<dbReference type="GeneID" id="91991948"/>
<name>A0ABR3BM12_9TREE</name>
<feature type="compositionally biased region" description="Polar residues" evidence="10">
    <location>
        <begin position="23"/>
        <end position="43"/>
    </location>
</feature>
<evidence type="ECO:0000256" key="2">
    <source>
        <dbReference type="ARBA" id="ARBA00004286"/>
    </source>
</evidence>
<dbReference type="PROSITE" id="PS50815">
    <property type="entry name" value="HORMA"/>
    <property type="match status" value="1"/>
</dbReference>
<evidence type="ECO:0008006" key="15">
    <source>
        <dbReference type="Google" id="ProtNLM"/>
    </source>
</evidence>
<evidence type="ECO:0000256" key="5">
    <source>
        <dbReference type="ARBA" id="ARBA00022771"/>
    </source>
</evidence>
<feature type="compositionally biased region" description="Basic and acidic residues" evidence="10">
    <location>
        <begin position="342"/>
        <end position="358"/>
    </location>
</feature>
<proteinExistence type="predicted"/>
<evidence type="ECO:0000256" key="1">
    <source>
        <dbReference type="ARBA" id="ARBA00004123"/>
    </source>
</evidence>
<keyword evidence="7" id="KW-0539">Nucleus</keyword>
<evidence type="ECO:0000259" key="12">
    <source>
        <dbReference type="PROSITE" id="PS50815"/>
    </source>
</evidence>
<evidence type="ECO:0000256" key="9">
    <source>
        <dbReference type="PROSITE-ProRule" id="PRU00146"/>
    </source>
</evidence>
<dbReference type="SMART" id="SM00249">
    <property type="entry name" value="PHD"/>
    <property type="match status" value="1"/>
</dbReference>
<comment type="subcellular location">
    <subcellularLocation>
        <location evidence="2">Chromosome</location>
    </subcellularLocation>
    <subcellularLocation>
        <location evidence="1">Nucleus</location>
    </subcellularLocation>
</comment>
<keyword evidence="6" id="KW-0862">Zinc</keyword>
<feature type="compositionally biased region" description="Basic residues" evidence="10">
    <location>
        <begin position="652"/>
        <end position="662"/>
    </location>
</feature>
<keyword evidence="8" id="KW-0469">Meiosis</keyword>
<feature type="domain" description="HORMA" evidence="12">
    <location>
        <begin position="83"/>
        <end position="331"/>
    </location>
</feature>
<dbReference type="SUPFAM" id="SSF57903">
    <property type="entry name" value="FYVE/PHD zinc finger"/>
    <property type="match status" value="1"/>
</dbReference>
<organism evidence="13 14">
    <name type="scientific">Cryptococcus tetragattii IND107</name>
    <dbReference type="NCBI Taxonomy" id="1296105"/>
    <lineage>
        <taxon>Eukaryota</taxon>
        <taxon>Fungi</taxon>
        <taxon>Dikarya</taxon>
        <taxon>Basidiomycota</taxon>
        <taxon>Agaricomycotina</taxon>
        <taxon>Tremellomycetes</taxon>
        <taxon>Tremellales</taxon>
        <taxon>Cryptococcaceae</taxon>
        <taxon>Cryptococcus</taxon>
        <taxon>Cryptococcus gattii species complex</taxon>
    </lineage>
</organism>
<dbReference type="InterPro" id="IPR011011">
    <property type="entry name" value="Znf_FYVE_PHD"/>
</dbReference>
<keyword evidence="4" id="KW-0479">Metal-binding</keyword>
<feature type="region of interest" description="Disordered" evidence="10">
    <location>
        <begin position="503"/>
        <end position="668"/>
    </location>
</feature>
<evidence type="ECO:0000256" key="6">
    <source>
        <dbReference type="ARBA" id="ARBA00022833"/>
    </source>
</evidence>
<feature type="compositionally biased region" description="Basic and acidic residues" evidence="10">
    <location>
        <begin position="551"/>
        <end position="572"/>
    </location>
</feature>
<dbReference type="Gene3D" id="3.30.40.10">
    <property type="entry name" value="Zinc/RING finger domain, C3HC4 (zinc finger)"/>
    <property type="match status" value="1"/>
</dbReference>
<evidence type="ECO:0000313" key="14">
    <source>
        <dbReference type="Proteomes" id="UP000054399"/>
    </source>
</evidence>
<dbReference type="RefSeq" id="XP_066612197.1">
    <property type="nucleotide sequence ID" value="XM_066759550.1"/>
</dbReference>
<evidence type="ECO:0000256" key="10">
    <source>
        <dbReference type="SAM" id="MobiDB-lite"/>
    </source>
</evidence>
<protein>
    <recommendedName>
        <fullName evidence="15">DNA-binding protein</fullName>
    </recommendedName>
</protein>
<keyword evidence="5 9" id="KW-0863">Zinc-finger</keyword>
<dbReference type="PANTHER" id="PTHR48225">
    <property type="entry name" value="HORMA DOMAIN-CONTAINING PROTEIN 1"/>
    <property type="match status" value="1"/>
</dbReference>
<evidence type="ECO:0000313" key="13">
    <source>
        <dbReference type="EMBL" id="KAL0243830.1"/>
    </source>
</evidence>
<feature type="compositionally biased region" description="Polar residues" evidence="10">
    <location>
        <begin position="128"/>
        <end position="143"/>
    </location>
</feature>
<dbReference type="Pfam" id="PF00628">
    <property type="entry name" value="PHD"/>
    <property type="match status" value="1"/>
</dbReference>
<feature type="domain" description="PHD-type" evidence="11">
    <location>
        <begin position="676"/>
        <end position="727"/>
    </location>
</feature>
<dbReference type="EMBL" id="ATAM02000009">
    <property type="protein sequence ID" value="KAL0243830.1"/>
    <property type="molecule type" value="Genomic_DNA"/>
</dbReference>
<evidence type="ECO:0000256" key="7">
    <source>
        <dbReference type="ARBA" id="ARBA00023242"/>
    </source>
</evidence>
<evidence type="ECO:0000256" key="8">
    <source>
        <dbReference type="ARBA" id="ARBA00023254"/>
    </source>
</evidence>
<dbReference type="PROSITE" id="PS01359">
    <property type="entry name" value="ZF_PHD_1"/>
    <property type="match status" value="1"/>
</dbReference>